<keyword evidence="3" id="KW-1185">Reference proteome</keyword>
<feature type="domain" description="H-type lectin" evidence="1">
    <location>
        <begin position="39"/>
        <end position="104"/>
    </location>
</feature>
<organism evidence="2 3">
    <name type="scientific">Tropicimonas omnivorans</name>
    <dbReference type="NCBI Taxonomy" id="3075590"/>
    <lineage>
        <taxon>Bacteria</taxon>
        <taxon>Pseudomonadati</taxon>
        <taxon>Pseudomonadota</taxon>
        <taxon>Alphaproteobacteria</taxon>
        <taxon>Rhodobacterales</taxon>
        <taxon>Roseobacteraceae</taxon>
        <taxon>Tropicimonas</taxon>
    </lineage>
</organism>
<reference evidence="2 3" key="1">
    <citation type="submission" date="2023-09" db="EMBL/GenBank/DDBJ databases">
        <authorList>
            <person name="Rey-Velasco X."/>
        </authorList>
    </citation>
    <scope>NUCLEOTIDE SEQUENCE [LARGE SCALE GENOMIC DNA]</scope>
    <source>
        <strain evidence="2 3">F158</strain>
    </source>
</reference>
<comment type="caution">
    <text evidence="2">The sequence shown here is derived from an EMBL/GenBank/DDBJ whole genome shotgun (WGS) entry which is preliminary data.</text>
</comment>
<dbReference type="InterPro" id="IPR019019">
    <property type="entry name" value="H-type_lectin_domain"/>
</dbReference>
<dbReference type="EMBL" id="JAVRHL010000002">
    <property type="protein sequence ID" value="MDT0682577.1"/>
    <property type="molecule type" value="Genomic_DNA"/>
</dbReference>
<protein>
    <submittedName>
        <fullName evidence="2">H-type lectin domain-containing protein</fullName>
    </submittedName>
</protein>
<dbReference type="Proteomes" id="UP001265259">
    <property type="component" value="Unassembled WGS sequence"/>
</dbReference>
<evidence type="ECO:0000313" key="2">
    <source>
        <dbReference type="EMBL" id="MDT0682577.1"/>
    </source>
</evidence>
<gene>
    <name evidence="2" type="ORF">RM543_07765</name>
</gene>
<evidence type="ECO:0000259" key="1">
    <source>
        <dbReference type="Pfam" id="PF09458"/>
    </source>
</evidence>
<dbReference type="InterPro" id="IPR037221">
    <property type="entry name" value="H-type_lectin_dom_sf"/>
</dbReference>
<dbReference type="Gene3D" id="2.60.40.2080">
    <property type="match status" value="1"/>
</dbReference>
<sequence length="127" mass="13960">MRFMRNHLIGVDQGSLVLFSDFETEGPMWTGTGPRAVETRVQFSEAFRAIPSVHVSLAMFDFGRGANQRADVSAEAVDVAGFTLVFRTWSDTRVARVRASWMAIGEAAHNDDWEGLYDDGQGDGSDG</sequence>
<evidence type="ECO:0000313" key="3">
    <source>
        <dbReference type="Proteomes" id="UP001265259"/>
    </source>
</evidence>
<dbReference type="SUPFAM" id="SSF141086">
    <property type="entry name" value="Agglutinin HPA-like"/>
    <property type="match status" value="1"/>
</dbReference>
<dbReference type="Pfam" id="PF09458">
    <property type="entry name" value="H_lectin"/>
    <property type="match status" value="1"/>
</dbReference>
<dbReference type="RefSeq" id="WP_311690320.1">
    <property type="nucleotide sequence ID" value="NZ_JAVRHL010000002.1"/>
</dbReference>
<accession>A0ABU3DFW1</accession>
<name>A0ABU3DFW1_9RHOB</name>
<proteinExistence type="predicted"/>